<evidence type="ECO:0000313" key="7">
    <source>
        <dbReference type="Proteomes" id="UP000186904"/>
    </source>
</evidence>
<dbReference type="STRING" id="653930.SAMN05216589_0028"/>
<dbReference type="Pfam" id="PF07963">
    <property type="entry name" value="N_methyl"/>
    <property type="match status" value="1"/>
</dbReference>
<evidence type="ECO:0000313" key="8">
    <source>
        <dbReference type="Proteomes" id="UP000305198"/>
    </source>
</evidence>
<dbReference type="EMBL" id="SWAV01000009">
    <property type="protein sequence ID" value="TKA89393.1"/>
    <property type="molecule type" value="Genomic_DNA"/>
</dbReference>
<keyword evidence="1" id="KW-1133">Transmembrane helix</keyword>
<dbReference type="Proteomes" id="UP000186599">
    <property type="component" value="Unassembled WGS sequence"/>
</dbReference>
<protein>
    <submittedName>
        <fullName evidence="3">Type IV pilus assembly protein PilV</fullName>
    </submittedName>
    <submittedName>
        <fullName evidence="5">Type IV pilus modification protein PilV</fullName>
    </submittedName>
</protein>
<organism evidence="5 8">
    <name type="scientific">Halopseudomonas bauzanensis</name>
    <dbReference type="NCBI Taxonomy" id="653930"/>
    <lineage>
        <taxon>Bacteria</taxon>
        <taxon>Pseudomonadati</taxon>
        <taxon>Pseudomonadota</taxon>
        <taxon>Gammaproteobacteria</taxon>
        <taxon>Pseudomonadales</taxon>
        <taxon>Pseudomonadaceae</taxon>
        <taxon>Halopseudomonas</taxon>
    </lineage>
</organism>
<evidence type="ECO:0000256" key="1">
    <source>
        <dbReference type="SAM" id="Phobius"/>
    </source>
</evidence>
<accession>A0A031M986</accession>
<name>A0A031M986_9GAMM</name>
<gene>
    <name evidence="5" type="primary">pilV</name>
    <name evidence="5" type="ORF">FA869_16840</name>
    <name evidence="4" type="ORF">SAMN04487855_0027</name>
    <name evidence="3" type="ORF">SAMN05216589_0028</name>
</gene>
<dbReference type="InterPro" id="IPR012902">
    <property type="entry name" value="N_methyl_site"/>
</dbReference>
<evidence type="ECO:0000313" key="5">
    <source>
        <dbReference type="EMBL" id="TKA89393.1"/>
    </source>
</evidence>
<dbReference type="AlphaFoldDB" id="A0A031M986"/>
<dbReference type="EMBL" id="FOGN01000010">
    <property type="protein sequence ID" value="SES36490.1"/>
    <property type="molecule type" value="Genomic_DNA"/>
</dbReference>
<keyword evidence="6" id="KW-1185">Reference proteome</keyword>
<evidence type="ECO:0000313" key="4">
    <source>
        <dbReference type="EMBL" id="SFM38242.1"/>
    </source>
</evidence>
<dbReference type="NCBIfam" id="TIGR02532">
    <property type="entry name" value="IV_pilin_GFxxxE"/>
    <property type="match status" value="1"/>
</dbReference>
<evidence type="ECO:0000313" key="3">
    <source>
        <dbReference type="EMBL" id="SES36490.1"/>
    </source>
</evidence>
<dbReference type="Proteomes" id="UP000186904">
    <property type="component" value="Unassembled WGS sequence"/>
</dbReference>
<evidence type="ECO:0000259" key="2">
    <source>
        <dbReference type="Pfam" id="PF22150"/>
    </source>
</evidence>
<keyword evidence="1" id="KW-0472">Membrane</keyword>
<dbReference type="InterPro" id="IPR013362">
    <property type="entry name" value="Pilus_4_PilV"/>
</dbReference>
<reference evidence="6 7" key="1">
    <citation type="submission" date="2016-10" db="EMBL/GenBank/DDBJ databases">
        <authorList>
            <person name="de Groot N.N."/>
        </authorList>
    </citation>
    <scope>NUCLEOTIDE SEQUENCE [LARGE SCALE GENOMIC DNA]</scope>
    <source>
        <strain evidence="4 6">CGMCC 1.9095</strain>
        <strain evidence="3 7">DSM 22558</strain>
    </source>
</reference>
<feature type="domain" description="Type IV pilin Tt1218-like" evidence="2">
    <location>
        <begin position="46"/>
        <end position="95"/>
    </location>
</feature>
<dbReference type="RefSeq" id="WP_051611385.1">
    <property type="nucleotide sequence ID" value="NZ_FOGN01000010.1"/>
</dbReference>
<dbReference type="Pfam" id="PF22150">
    <property type="entry name" value="Tt1218-like"/>
    <property type="match status" value="1"/>
</dbReference>
<evidence type="ECO:0000313" key="6">
    <source>
        <dbReference type="Proteomes" id="UP000186599"/>
    </source>
</evidence>
<dbReference type="InterPro" id="IPR054402">
    <property type="entry name" value="Tt1218-like_dom"/>
</dbReference>
<dbReference type="PROSITE" id="PS00409">
    <property type="entry name" value="PROKAR_NTER_METHYL"/>
    <property type="match status" value="1"/>
</dbReference>
<proteinExistence type="predicted"/>
<feature type="transmembrane region" description="Helical" evidence="1">
    <location>
        <begin position="23"/>
        <end position="46"/>
    </location>
</feature>
<dbReference type="Proteomes" id="UP000305198">
    <property type="component" value="Unassembled WGS sequence"/>
</dbReference>
<sequence length="161" mass="16978">MDKERPTPRRVARLWSAATAQRGVSLLEVLVAVLVLAIGVLGAVSLQINALRYNASAAYNTQASFLAYDMLDRMRANADNLSSYTININSACADSSPGASILATDRQDFAHAVSCLLPGGYGSVAVNGNLATVTIGWSEERIVAAAGNTEFVISSMIRGDL</sequence>
<keyword evidence="1" id="KW-0812">Transmembrane</keyword>
<reference evidence="5 8" key="2">
    <citation type="submission" date="2019-04" db="EMBL/GenBank/DDBJ databases">
        <title>Crypto-aerobic microbial life in anoxic (sulfidic) marine sediments.</title>
        <authorList>
            <person name="Bhattacharya S."/>
            <person name="Roy C."/>
            <person name="Mondal N."/>
            <person name="Sarkar J."/>
            <person name="Mandal S."/>
            <person name="Rameez M.J."/>
            <person name="Ghosh W."/>
        </authorList>
    </citation>
    <scope>NUCLEOTIDE SEQUENCE [LARGE SCALE GENOMIC DNA]</scope>
    <source>
        <strain evidence="5 8">SBBB</strain>
    </source>
</reference>
<dbReference type="OrthoDB" id="7031035at2"/>
<dbReference type="EMBL" id="FOUA01000010">
    <property type="protein sequence ID" value="SFM38242.1"/>
    <property type="molecule type" value="Genomic_DNA"/>
</dbReference>
<dbReference type="NCBIfam" id="TIGR02523">
    <property type="entry name" value="type_IV_pilV"/>
    <property type="match status" value="1"/>
</dbReference>